<evidence type="ECO:0000256" key="9">
    <source>
        <dbReference type="RuleBase" id="RU364116"/>
    </source>
</evidence>
<evidence type="ECO:0000256" key="5">
    <source>
        <dbReference type="ARBA" id="ARBA00022723"/>
    </source>
</evidence>
<dbReference type="InterPro" id="IPR004559">
    <property type="entry name" value="HemW-like"/>
</dbReference>
<keyword evidence="9" id="KW-0963">Cytoplasm</keyword>
<dbReference type="PANTHER" id="PTHR13932">
    <property type="entry name" value="COPROPORPHYRINIGEN III OXIDASE"/>
    <property type="match status" value="1"/>
</dbReference>
<reference evidence="11" key="1">
    <citation type="journal article" date="2021" name="PeerJ">
        <title>Extensive microbial diversity within the chicken gut microbiome revealed by metagenomics and culture.</title>
        <authorList>
            <person name="Gilroy R."/>
            <person name="Ravi A."/>
            <person name="Getino M."/>
            <person name="Pursley I."/>
            <person name="Horton D.L."/>
            <person name="Alikhan N.F."/>
            <person name="Baker D."/>
            <person name="Gharbi K."/>
            <person name="Hall N."/>
            <person name="Watson M."/>
            <person name="Adriaenssens E.M."/>
            <person name="Foster-Nyarko E."/>
            <person name="Jarju S."/>
            <person name="Secka A."/>
            <person name="Antonio M."/>
            <person name="Oren A."/>
            <person name="Chaudhuri R.R."/>
            <person name="La Ragione R."/>
            <person name="Hildebrand F."/>
            <person name="Pallen M.J."/>
        </authorList>
    </citation>
    <scope>NUCLEOTIDE SEQUENCE</scope>
    <source>
        <strain evidence="11">5790</strain>
    </source>
</reference>
<evidence type="ECO:0000256" key="6">
    <source>
        <dbReference type="ARBA" id="ARBA00023004"/>
    </source>
</evidence>
<comment type="function">
    <text evidence="9">Probably acts as a heme chaperone, transferring heme to an unknown acceptor. Binds one molecule of heme per monomer, possibly covalently. Binds 1 [4Fe-4S] cluster. The cluster is coordinated with 3 cysteines and an exchangeable S-adenosyl-L-methionine.</text>
</comment>
<comment type="subcellular location">
    <subcellularLocation>
        <location evidence="9">Cytoplasm</location>
    </subcellularLocation>
</comment>
<evidence type="ECO:0000259" key="10">
    <source>
        <dbReference type="PROSITE" id="PS51918"/>
    </source>
</evidence>
<dbReference type="Gene3D" id="3.20.20.70">
    <property type="entry name" value="Aldolase class I"/>
    <property type="match status" value="1"/>
</dbReference>
<dbReference type="InterPro" id="IPR013785">
    <property type="entry name" value="Aldolase_TIM"/>
</dbReference>
<dbReference type="SFLD" id="SFLDG01082">
    <property type="entry name" value="B12-binding_domain_containing"/>
    <property type="match status" value="1"/>
</dbReference>
<evidence type="ECO:0000256" key="2">
    <source>
        <dbReference type="ARBA" id="ARBA00017228"/>
    </source>
</evidence>
<feature type="domain" description="Radical SAM core" evidence="10">
    <location>
        <begin position="1"/>
        <end position="232"/>
    </location>
</feature>
<organism evidence="11 12">
    <name type="scientific">Candidatus Monoglobus merdigallinarum</name>
    <dbReference type="NCBI Taxonomy" id="2838698"/>
    <lineage>
        <taxon>Bacteria</taxon>
        <taxon>Bacillati</taxon>
        <taxon>Bacillota</taxon>
        <taxon>Clostridia</taxon>
        <taxon>Monoglobales</taxon>
        <taxon>Monoglobaceae</taxon>
        <taxon>Monoglobus</taxon>
    </lineage>
</organism>
<keyword evidence="3 9" id="KW-0349">Heme</keyword>
<dbReference type="SFLD" id="SFLDG01065">
    <property type="entry name" value="anaerobic_coproporphyrinogen-I"/>
    <property type="match status" value="1"/>
</dbReference>
<keyword evidence="5 9" id="KW-0479">Metal-binding</keyword>
<evidence type="ECO:0000313" key="11">
    <source>
        <dbReference type="EMBL" id="HIV85756.1"/>
    </source>
</evidence>
<dbReference type="Pfam" id="PF04055">
    <property type="entry name" value="Radical_SAM"/>
    <property type="match status" value="1"/>
</dbReference>
<dbReference type="GO" id="GO:0006779">
    <property type="term" value="P:porphyrin-containing compound biosynthetic process"/>
    <property type="evidence" value="ECO:0007669"/>
    <property type="project" value="InterPro"/>
</dbReference>
<evidence type="ECO:0000313" key="12">
    <source>
        <dbReference type="Proteomes" id="UP000824162"/>
    </source>
</evidence>
<dbReference type="SFLD" id="SFLDS00029">
    <property type="entry name" value="Radical_SAM"/>
    <property type="match status" value="1"/>
</dbReference>
<dbReference type="InterPro" id="IPR034505">
    <property type="entry name" value="Coproporphyrinogen-III_oxidase"/>
</dbReference>
<dbReference type="InterPro" id="IPR058240">
    <property type="entry name" value="rSAM_sf"/>
</dbReference>
<evidence type="ECO:0000256" key="3">
    <source>
        <dbReference type="ARBA" id="ARBA00022617"/>
    </source>
</evidence>
<protein>
    <recommendedName>
        <fullName evidence="2 9">Heme chaperone HemW</fullName>
    </recommendedName>
</protein>
<comment type="similarity">
    <text evidence="1">Belongs to the anaerobic coproporphyrinogen-III oxidase family. HemW subfamily.</text>
</comment>
<evidence type="ECO:0000256" key="1">
    <source>
        <dbReference type="ARBA" id="ARBA00006100"/>
    </source>
</evidence>
<keyword evidence="8 9" id="KW-0143">Chaperone</keyword>
<comment type="caution">
    <text evidence="11">The sequence shown here is derived from an EMBL/GenBank/DDBJ whole genome shotgun (WGS) entry which is preliminary data.</text>
</comment>
<dbReference type="GO" id="GO:0004109">
    <property type="term" value="F:coproporphyrinogen oxidase activity"/>
    <property type="evidence" value="ECO:0007669"/>
    <property type="project" value="InterPro"/>
</dbReference>
<dbReference type="InterPro" id="IPR006638">
    <property type="entry name" value="Elp3/MiaA/NifB-like_rSAM"/>
</dbReference>
<reference evidence="11" key="2">
    <citation type="submission" date="2021-04" db="EMBL/GenBank/DDBJ databases">
        <authorList>
            <person name="Gilroy R."/>
        </authorList>
    </citation>
    <scope>NUCLEOTIDE SEQUENCE</scope>
    <source>
        <strain evidence="11">5790</strain>
    </source>
</reference>
<dbReference type="SUPFAM" id="SSF102114">
    <property type="entry name" value="Radical SAM enzymes"/>
    <property type="match status" value="1"/>
</dbReference>
<dbReference type="NCBIfam" id="TIGR00539">
    <property type="entry name" value="hemN_rel"/>
    <property type="match status" value="1"/>
</dbReference>
<dbReference type="GO" id="GO:0051539">
    <property type="term" value="F:4 iron, 4 sulfur cluster binding"/>
    <property type="evidence" value="ECO:0007669"/>
    <property type="project" value="UniProtKB-UniRule"/>
</dbReference>
<name>A0A9D1TLP9_9FIRM</name>
<dbReference type="Proteomes" id="UP000824162">
    <property type="component" value="Unassembled WGS sequence"/>
</dbReference>
<gene>
    <name evidence="11" type="primary">hemW</name>
    <name evidence="11" type="ORF">H9900_02975</name>
</gene>
<dbReference type="InterPro" id="IPR010723">
    <property type="entry name" value="HemN_C"/>
</dbReference>
<dbReference type="EMBL" id="DXIJ01000057">
    <property type="protein sequence ID" value="HIV85756.1"/>
    <property type="molecule type" value="Genomic_DNA"/>
</dbReference>
<keyword evidence="6 9" id="KW-0408">Iron</keyword>
<keyword evidence="9" id="KW-0004">4Fe-4S</keyword>
<dbReference type="Pfam" id="PF06969">
    <property type="entry name" value="HemN_C"/>
    <property type="match status" value="1"/>
</dbReference>
<dbReference type="SMART" id="SM00729">
    <property type="entry name" value="Elp3"/>
    <property type="match status" value="1"/>
</dbReference>
<keyword evidence="7 9" id="KW-0411">Iron-sulfur</keyword>
<proteinExistence type="inferred from homology"/>
<evidence type="ECO:0000256" key="7">
    <source>
        <dbReference type="ARBA" id="ARBA00023014"/>
    </source>
</evidence>
<dbReference type="SFLD" id="SFLDF00562">
    <property type="entry name" value="HemN-like__clustered_with_heat"/>
    <property type="match status" value="1"/>
</dbReference>
<sequence>MFGAYIHIPFCRHKCGYCDFNSYAGIPELSEAYTAALIGEIDRFRASGLGSPLDTVYIGGGTPTYINDRLLLKILSALDKKLYIRSGAEITVECNPGTADERKLKNLFGGGVNRLSLGLQSADDGILKRLGRIHTYADFLSCFSAARSAGFKNISVDLMFGLPGQSCDIWLDTIDKTAALSPEHISAYSLKIEEGTPFFELHSRGELDVPDDDENRDMYDMAAARLREEGYHRYEISNFAKPGAQSRHNTLYWTLEDYIGFGAGAHSYIGGRRYSNVSDVREYISRFSKGDDIQTEYESGSLFDTMCEFVFLGLRMDCGISKAEFKKRFGTDIYEVFGNALKRHTEILGTLEDSGDRLRIKSEYIYVSNQILSDFV</sequence>
<dbReference type="PANTHER" id="PTHR13932:SF5">
    <property type="entry name" value="RADICAL S-ADENOSYL METHIONINE DOMAIN-CONTAINING PROTEIN 1, MITOCHONDRIAL"/>
    <property type="match status" value="1"/>
</dbReference>
<dbReference type="CDD" id="cd01335">
    <property type="entry name" value="Radical_SAM"/>
    <property type="match status" value="1"/>
</dbReference>
<evidence type="ECO:0000256" key="4">
    <source>
        <dbReference type="ARBA" id="ARBA00022691"/>
    </source>
</evidence>
<dbReference type="PROSITE" id="PS51918">
    <property type="entry name" value="RADICAL_SAM"/>
    <property type="match status" value="1"/>
</dbReference>
<dbReference type="AlphaFoldDB" id="A0A9D1TLP9"/>
<dbReference type="GO" id="GO:0005737">
    <property type="term" value="C:cytoplasm"/>
    <property type="evidence" value="ECO:0007669"/>
    <property type="project" value="UniProtKB-SubCell"/>
</dbReference>
<dbReference type="GO" id="GO:0046872">
    <property type="term" value="F:metal ion binding"/>
    <property type="evidence" value="ECO:0007669"/>
    <property type="project" value="UniProtKB-UniRule"/>
</dbReference>
<dbReference type="SFLD" id="SFLDF00288">
    <property type="entry name" value="HemN-like__clustered_with_nucl"/>
    <property type="match status" value="1"/>
</dbReference>
<evidence type="ECO:0000256" key="8">
    <source>
        <dbReference type="ARBA" id="ARBA00023186"/>
    </source>
</evidence>
<accession>A0A9D1TLP9</accession>
<keyword evidence="4 9" id="KW-0949">S-adenosyl-L-methionine</keyword>
<dbReference type="InterPro" id="IPR007197">
    <property type="entry name" value="rSAM"/>
</dbReference>